<dbReference type="CDD" id="cd14752">
    <property type="entry name" value="GH31_N"/>
    <property type="match status" value="1"/>
</dbReference>
<organism evidence="8 9">
    <name type="scientific">Bacteroides reticulotermitis</name>
    <dbReference type="NCBI Taxonomy" id="1133319"/>
    <lineage>
        <taxon>Bacteria</taxon>
        <taxon>Pseudomonadati</taxon>
        <taxon>Bacteroidota</taxon>
        <taxon>Bacteroidia</taxon>
        <taxon>Bacteroidales</taxon>
        <taxon>Bacteroidaceae</taxon>
        <taxon>Bacteroides</taxon>
    </lineage>
</organism>
<dbReference type="GO" id="GO:0030246">
    <property type="term" value="F:carbohydrate binding"/>
    <property type="evidence" value="ECO:0007669"/>
    <property type="project" value="InterPro"/>
</dbReference>
<accession>A0A840D4X5</accession>
<comment type="caution">
    <text evidence="8">The sequence shown here is derived from an EMBL/GenBank/DDBJ whole genome shotgun (WGS) entry which is preliminary data.</text>
</comment>
<feature type="domain" description="Glycoside hydrolase family 31 TIM barrel" evidence="4">
    <location>
        <begin position="240"/>
        <end position="568"/>
    </location>
</feature>
<reference evidence="8" key="1">
    <citation type="submission" date="2020-08" db="EMBL/GenBank/DDBJ databases">
        <title>Genomic Encyclopedia of Type Strains, Phase IV (KMG-IV): sequencing the most valuable type-strain genomes for metagenomic binning, comparative biology and taxonomic classification.</title>
        <authorList>
            <person name="Goeker M."/>
        </authorList>
    </citation>
    <scope>NUCLEOTIDE SEQUENCE [LARGE SCALE GENOMIC DNA]</scope>
    <source>
        <strain evidence="8">DSM 105720</strain>
    </source>
</reference>
<dbReference type="InterPro" id="IPR051816">
    <property type="entry name" value="Glycosyl_Hydrolase_31"/>
</dbReference>
<dbReference type="SUPFAM" id="SSF51445">
    <property type="entry name" value="(Trans)glycosidases"/>
    <property type="match status" value="1"/>
</dbReference>
<evidence type="ECO:0000259" key="5">
    <source>
        <dbReference type="Pfam" id="PF13802"/>
    </source>
</evidence>
<dbReference type="InterPro" id="IPR017853">
    <property type="entry name" value="GH"/>
</dbReference>
<dbReference type="Pfam" id="PF21365">
    <property type="entry name" value="Glyco_hydro_31_3rd"/>
    <property type="match status" value="1"/>
</dbReference>
<dbReference type="SUPFAM" id="SSF74650">
    <property type="entry name" value="Galactose mutarotase-like"/>
    <property type="match status" value="1"/>
</dbReference>
<dbReference type="Pfam" id="PF01055">
    <property type="entry name" value="Glyco_hydro_31_2nd"/>
    <property type="match status" value="1"/>
</dbReference>
<dbReference type="Pfam" id="PF13802">
    <property type="entry name" value="Gal_mutarotas_2"/>
    <property type="match status" value="1"/>
</dbReference>
<dbReference type="SUPFAM" id="SSF51011">
    <property type="entry name" value="Glycosyl hydrolase domain"/>
    <property type="match status" value="1"/>
</dbReference>
<dbReference type="Gene3D" id="2.60.40.1760">
    <property type="entry name" value="glycosyl hydrolase (family 31)"/>
    <property type="match status" value="1"/>
</dbReference>
<sequence>MKTFFSLLLFCVSGFLGVFAQGYQQTESGVKITSQGMDVEVTFYSPSIVRVLKYPTGKYPDKQSLSVTMQPKALSVNTLFTDGVVSLTSTHLTVQLNLETGKVFFKDLLGNLLFTEKDYGTQFTEINYPSGKRYIVRQAFLLEPDEVIYGLGQQQGGKMNQRNQRLFLRQENMKVCIPYIASVKGYGVFWDNYSPTTFTDNRQETSFESESGLCSDYYFMYGGSGDGTVAQMRLLTGQAPMPPLWTFGFWQSRERYKSQEELLNVIKEYRRLGIPLDGIIQDWQYWSTDNAYWNAMEFGNPEFPDPQGMLDKIHAQNVHAMISVWANFGPKTKPFATLKEKNMLIPVDTWPHKSGVHPYDPYHPEARDIYWDYLDKGIFSLGMDAWWLDSTEPDHFNIRDRNFDLPTYLGPWRDVRNAFPLMSNKGVYEHQRAMASDKRVYILTRSAFAGQQRYAANTWSGDVDSRWDVFRKQIAAGLNFTVCGIPYWNTDIGGFFSHKLYPKGIKDDAYKELYVRWLQFGTFTPMMRSHGTDTPREIYQFGSRGEWAFDIQEKFINLRYALLPYLYSTAWDVTKNNGSFMRALFMDFPQDKNVYDLDNEFMFGKSFLVVPVTDPMYVNRDREITIGQTKKQSVYLPSSDWYDFWSGDRIAGGRQIERETPIDLIPVYVKAGSILPLGPEVQYATEKKWEHLVLRIYPGKDATFVLYEDENDNYNYERGAYTEIMITWDEKEQTLTIGERMGQGFDGMLKKRRFIIQLPDGKVSKIVSYSGRRLKIKL</sequence>
<dbReference type="EMBL" id="JACIER010000003">
    <property type="protein sequence ID" value="MBB4043393.1"/>
    <property type="molecule type" value="Genomic_DNA"/>
</dbReference>
<dbReference type="GO" id="GO:0061634">
    <property type="term" value="F:alpha-D-xyloside xylohydrolase"/>
    <property type="evidence" value="ECO:0007669"/>
    <property type="project" value="UniProtKB-EC"/>
</dbReference>
<evidence type="ECO:0000256" key="2">
    <source>
        <dbReference type="RuleBase" id="RU361185"/>
    </source>
</evidence>
<dbReference type="Pfam" id="PF17137">
    <property type="entry name" value="DUF5110"/>
    <property type="match status" value="1"/>
</dbReference>
<dbReference type="EC" id="3.2.1.177" evidence="8"/>
<feature type="signal peptide" evidence="3">
    <location>
        <begin position="1"/>
        <end position="20"/>
    </location>
</feature>
<feature type="chain" id="PRO_5032553717" evidence="3">
    <location>
        <begin position="21"/>
        <end position="778"/>
    </location>
</feature>
<evidence type="ECO:0000313" key="9">
    <source>
        <dbReference type="Proteomes" id="UP000560658"/>
    </source>
</evidence>
<keyword evidence="2 8" id="KW-0378">Hydrolase</keyword>
<dbReference type="InterPro" id="IPR048395">
    <property type="entry name" value="Glyco_hydro_31_C"/>
</dbReference>
<dbReference type="PANTHER" id="PTHR43863:SF2">
    <property type="entry name" value="MALTASE-GLUCOAMYLASE"/>
    <property type="match status" value="1"/>
</dbReference>
<evidence type="ECO:0000256" key="3">
    <source>
        <dbReference type="SAM" id="SignalP"/>
    </source>
</evidence>
<keyword evidence="3" id="KW-0732">Signal</keyword>
<evidence type="ECO:0000259" key="7">
    <source>
        <dbReference type="Pfam" id="PF21365"/>
    </source>
</evidence>
<dbReference type="InterPro" id="IPR000322">
    <property type="entry name" value="Glyco_hydro_31_TIM"/>
</dbReference>
<dbReference type="Gene3D" id="3.20.20.80">
    <property type="entry name" value="Glycosidases"/>
    <property type="match status" value="1"/>
</dbReference>
<dbReference type="InterPro" id="IPR011013">
    <property type="entry name" value="Gal_mutarotase_sf_dom"/>
</dbReference>
<dbReference type="RefSeq" id="WP_044159213.1">
    <property type="nucleotide sequence ID" value="NZ_JACIER010000003.1"/>
</dbReference>
<gene>
    <name evidence="8" type="ORF">GGR06_001160</name>
</gene>
<feature type="domain" description="Glycoside hydrolase family 31 N-terminal" evidence="5">
    <location>
        <begin position="39"/>
        <end position="198"/>
    </location>
</feature>
<dbReference type="InterPro" id="IPR013780">
    <property type="entry name" value="Glyco_hydro_b"/>
</dbReference>
<dbReference type="Gene3D" id="2.60.40.1180">
    <property type="entry name" value="Golgi alpha-mannosidase II"/>
    <property type="match status" value="2"/>
</dbReference>
<dbReference type="GO" id="GO:0005975">
    <property type="term" value="P:carbohydrate metabolic process"/>
    <property type="evidence" value="ECO:0007669"/>
    <property type="project" value="InterPro"/>
</dbReference>
<dbReference type="Proteomes" id="UP000560658">
    <property type="component" value="Unassembled WGS sequence"/>
</dbReference>
<evidence type="ECO:0000256" key="1">
    <source>
        <dbReference type="ARBA" id="ARBA00007806"/>
    </source>
</evidence>
<dbReference type="InterPro" id="IPR033403">
    <property type="entry name" value="DUF5110"/>
</dbReference>
<feature type="domain" description="Glycosyl hydrolase family 31 C-terminal" evidence="7">
    <location>
        <begin position="580"/>
        <end position="675"/>
    </location>
</feature>
<protein>
    <submittedName>
        <fullName evidence="8">Alpha-D-xyloside xylohydrolase</fullName>
        <ecNumber evidence="8">3.2.1.177</ecNumber>
    </submittedName>
</protein>
<feature type="domain" description="DUF5110" evidence="6">
    <location>
        <begin position="692"/>
        <end position="758"/>
    </location>
</feature>
<evidence type="ECO:0000313" key="8">
    <source>
        <dbReference type="EMBL" id="MBB4043393.1"/>
    </source>
</evidence>
<name>A0A840D4X5_9BACE</name>
<keyword evidence="9" id="KW-1185">Reference proteome</keyword>
<comment type="similarity">
    <text evidence="1 2">Belongs to the glycosyl hydrolase 31 family.</text>
</comment>
<evidence type="ECO:0000259" key="4">
    <source>
        <dbReference type="Pfam" id="PF01055"/>
    </source>
</evidence>
<dbReference type="PANTHER" id="PTHR43863">
    <property type="entry name" value="HYDROLASE, PUTATIVE (AFU_ORTHOLOGUE AFUA_1G03140)-RELATED"/>
    <property type="match status" value="1"/>
</dbReference>
<proteinExistence type="inferred from homology"/>
<dbReference type="AlphaFoldDB" id="A0A840D4X5"/>
<dbReference type="InterPro" id="IPR025887">
    <property type="entry name" value="Glyco_hydro_31_N_dom"/>
</dbReference>
<evidence type="ECO:0000259" key="6">
    <source>
        <dbReference type="Pfam" id="PF17137"/>
    </source>
</evidence>
<dbReference type="CDD" id="cd06591">
    <property type="entry name" value="GH31_xylosidase_XylS"/>
    <property type="match status" value="1"/>
</dbReference>
<keyword evidence="2 8" id="KW-0326">Glycosidase</keyword>